<proteinExistence type="predicted"/>
<evidence type="ECO:0000256" key="1">
    <source>
        <dbReference type="SAM" id="SignalP"/>
    </source>
</evidence>
<protein>
    <submittedName>
        <fullName evidence="2">Uncharacterized protein</fullName>
    </submittedName>
</protein>
<reference evidence="3" key="1">
    <citation type="submission" date="2016-11" db="EMBL/GenBank/DDBJ databases">
        <authorList>
            <person name="Varghese N."/>
            <person name="Submissions S."/>
        </authorList>
    </citation>
    <scope>NUCLEOTIDE SEQUENCE [LARGE SCALE GENOMIC DNA]</scope>
    <source>
        <strain evidence="3">DSM 18569</strain>
    </source>
</reference>
<dbReference type="AlphaFoldDB" id="A0A1M6S3S4"/>
<dbReference type="STRING" id="1121959.SAMN02746009_00869"/>
<keyword evidence="3" id="KW-1185">Reference proteome</keyword>
<feature type="chain" id="PRO_5012839056" evidence="1">
    <location>
        <begin position="21"/>
        <end position="163"/>
    </location>
</feature>
<dbReference type="EMBL" id="FRAS01000002">
    <property type="protein sequence ID" value="SHK39330.1"/>
    <property type="molecule type" value="Genomic_DNA"/>
</dbReference>
<accession>A0A1M6S3S4</accession>
<feature type="signal peptide" evidence="1">
    <location>
        <begin position="1"/>
        <end position="20"/>
    </location>
</feature>
<dbReference type="RefSeq" id="WP_073281457.1">
    <property type="nucleotide sequence ID" value="NZ_FRAS01000002.1"/>
</dbReference>
<evidence type="ECO:0000313" key="2">
    <source>
        <dbReference type="EMBL" id="SHK39330.1"/>
    </source>
</evidence>
<organism evidence="2 3">
    <name type="scientific">Hymenobacter psychrotolerans DSM 18569</name>
    <dbReference type="NCBI Taxonomy" id="1121959"/>
    <lineage>
        <taxon>Bacteria</taxon>
        <taxon>Pseudomonadati</taxon>
        <taxon>Bacteroidota</taxon>
        <taxon>Cytophagia</taxon>
        <taxon>Cytophagales</taxon>
        <taxon>Hymenobacteraceae</taxon>
        <taxon>Hymenobacter</taxon>
    </lineage>
</organism>
<evidence type="ECO:0000313" key="3">
    <source>
        <dbReference type="Proteomes" id="UP000183947"/>
    </source>
</evidence>
<gene>
    <name evidence="2" type="ORF">SAMN02746009_00869</name>
</gene>
<name>A0A1M6S3S4_9BACT</name>
<sequence length="163" mass="17906">MRPSLLLSLAGLLAASLTTACKKDADSTSPINGELVFGQFYGFCEGERCIDIYRLNTAAGTVEEDTTDRYPSLNQPYTGQYVPLQASHYAQVRDLPQLIPAQLLQLPNGTIGAPDATDAGGYYLSLPDAETPRFWLIDTQKRNIPADLHPLVDTLRARIQRLP</sequence>
<dbReference type="PROSITE" id="PS51257">
    <property type="entry name" value="PROKAR_LIPOPROTEIN"/>
    <property type="match status" value="1"/>
</dbReference>
<keyword evidence="1" id="KW-0732">Signal</keyword>
<dbReference type="Proteomes" id="UP000183947">
    <property type="component" value="Unassembled WGS sequence"/>
</dbReference>
<dbReference type="OrthoDB" id="5522116at2"/>